<organism evidence="11 12">
    <name type="scientific">Pleurotus ostreatus (strain PC15)</name>
    <name type="common">Oyster mushroom</name>
    <dbReference type="NCBI Taxonomy" id="1137138"/>
    <lineage>
        <taxon>Eukaryota</taxon>
        <taxon>Fungi</taxon>
        <taxon>Dikarya</taxon>
        <taxon>Basidiomycota</taxon>
        <taxon>Agaricomycotina</taxon>
        <taxon>Agaricomycetes</taxon>
        <taxon>Agaricomycetidae</taxon>
        <taxon>Agaricales</taxon>
        <taxon>Pleurotineae</taxon>
        <taxon>Pleurotaceae</taxon>
        <taxon>Pleurotus</taxon>
    </lineage>
</organism>
<keyword evidence="10" id="KW-0175">Coiled coil</keyword>
<keyword evidence="8" id="KW-0131">Cell cycle</keyword>
<evidence type="ECO:0000256" key="2">
    <source>
        <dbReference type="ARBA" id="ARBA00004629"/>
    </source>
</evidence>
<evidence type="ECO:0000256" key="8">
    <source>
        <dbReference type="ARBA" id="ARBA00023306"/>
    </source>
</evidence>
<dbReference type="GO" id="GO:0000444">
    <property type="term" value="C:MIS12/MIND type complex"/>
    <property type="evidence" value="ECO:0007669"/>
    <property type="project" value="InterPro"/>
</dbReference>
<dbReference type="VEuPathDB" id="FungiDB:PLEOSDRAFT_1066133"/>
<dbReference type="Pfam" id="PF03980">
    <property type="entry name" value="Nnf1"/>
    <property type="match status" value="1"/>
</dbReference>
<dbReference type="InParanoid" id="A0A067NFQ8"/>
<evidence type="ECO:0000313" key="12">
    <source>
        <dbReference type="Proteomes" id="UP000027073"/>
    </source>
</evidence>
<keyword evidence="5" id="KW-0498">Mitosis</keyword>
<dbReference type="AlphaFoldDB" id="A0A067NFQ8"/>
<dbReference type="GO" id="GO:0051301">
    <property type="term" value="P:cell division"/>
    <property type="evidence" value="ECO:0007669"/>
    <property type="project" value="UniProtKB-KW"/>
</dbReference>
<evidence type="ECO:0000256" key="1">
    <source>
        <dbReference type="ARBA" id="ARBA00004123"/>
    </source>
</evidence>
<evidence type="ECO:0000256" key="5">
    <source>
        <dbReference type="ARBA" id="ARBA00022776"/>
    </source>
</evidence>
<evidence type="ECO:0000256" key="3">
    <source>
        <dbReference type="ARBA" id="ARBA00022454"/>
    </source>
</evidence>
<reference evidence="12" key="1">
    <citation type="journal article" date="2014" name="Proc. Natl. Acad. Sci. U.S.A.">
        <title>Extensive sampling of basidiomycete genomes demonstrates inadequacy of the white-rot/brown-rot paradigm for wood decay fungi.</title>
        <authorList>
            <person name="Riley R."/>
            <person name="Salamov A.A."/>
            <person name="Brown D.W."/>
            <person name="Nagy L.G."/>
            <person name="Floudas D."/>
            <person name="Held B.W."/>
            <person name="Levasseur A."/>
            <person name="Lombard V."/>
            <person name="Morin E."/>
            <person name="Otillar R."/>
            <person name="Lindquist E.A."/>
            <person name="Sun H."/>
            <person name="LaButti K.M."/>
            <person name="Schmutz J."/>
            <person name="Jabbour D."/>
            <person name="Luo H."/>
            <person name="Baker S.E."/>
            <person name="Pisabarro A.G."/>
            <person name="Walton J.D."/>
            <person name="Blanchette R.A."/>
            <person name="Henrissat B."/>
            <person name="Martin F."/>
            <person name="Cullen D."/>
            <person name="Hibbett D.S."/>
            <person name="Grigoriev I.V."/>
        </authorList>
    </citation>
    <scope>NUCLEOTIDE SEQUENCE [LARGE SCALE GENOMIC DNA]</scope>
    <source>
        <strain evidence="12">PC15</strain>
    </source>
</reference>
<keyword evidence="3" id="KW-0158">Chromosome</keyword>
<name>A0A067NFQ8_PLEO1</name>
<evidence type="ECO:0000256" key="4">
    <source>
        <dbReference type="ARBA" id="ARBA00022618"/>
    </source>
</evidence>
<keyword evidence="7" id="KW-0539">Nucleus</keyword>
<protein>
    <submittedName>
        <fullName evidence="11">Uncharacterized protein</fullName>
    </submittedName>
</protein>
<keyword evidence="6" id="KW-0995">Kinetochore</keyword>
<dbReference type="Proteomes" id="UP000027073">
    <property type="component" value="Unassembled WGS sequence"/>
</dbReference>
<dbReference type="PANTHER" id="PTHR15459:SF3">
    <property type="entry name" value="POLYAMINE-MODULATED FACTOR 1"/>
    <property type="match status" value="1"/>
</dbReference>
<evidence type="ECO:0000256" key="10">
    <source>
        <dbReference type="SAM" id="Coils"/>
    </source>
</evidence>
<evidence type="ECO:0000256" key="6">
    <source>
        <dbReference type="ARBA" id="ARBA00022838"/>
    </source>
</evidence>
<feature type="coiled-coil region" evidence="10">
    <location>
        <begin position="126"/>
        <end position="160"/>
    </location>
</feature>
<keyword evidence="4" id="KW-0132">Cell division</keyword>
<evidence type="ECO:0000256" key="7">
    <source>
        <dbReference type="ARBA" id="ARBA00023242"/>
    </source>
</evidence>
<dbReference type="GO" id="GO:0007059">
    <property type="term" value="P:chromosome segregation"/>
    <property type="evidence" value="ECO:0007669"/>
    <property type="project" value="TreeGrafter"/>
</dbReference>
<proteinExistence type="predicted"/>
<keyword evidence="9" id="KW-0137">Centromere</keyword>
<gene>
    <name evidence="11" type="ORF">PLEOSDRAFT_1066133</name>
</gene>
<dbReference type="OrthoDB" id="18453at2759"/>
<dbReference type="GO" id="GO:0005634">
    <property type="term" value="C:nucleus"/>
    <property type="evidence" value="ECO:0007669"/>
    <property type="project" value="UniProtKB-SubCell"/>
</dbReference>
<dbReference type="EMBL" id="KL198009">
    <property type="protein sequence ID" value="KDQ26843.1"/>
    <property type="molecule type" value="Genomic_DNA"/>
</dbReference>
<dbReference type="HOGENOM" id="CLU_1332077_0_0_1"/>
<evidence type="ECO:0000256" key="9">
    <source>
        <dbReference type="ARBA" id="ARBA00023328"/>
    </source>
</evidence>
<dbReference type="InterPro" id="IPR007128">
    <property type="entry name" value="PMF1/Nnf1"/>
</dbReference>
<sequence>MHVPTGSRRWTHFNSALQLAIQRSTHKWTFEAFTECFPLYVEEEKNGPSAVFNAISGHMESQMHADLEELFAKYGVQKNIDILHAIVTDAKERSRQNETRNDIWREDLDPHNAVSARSVPILQSEAQRIRELVAEEAERNKRLQAELEENRAVQESESEQAAMLLDKVARINAACASIPQAEIEEWDIQTAESLKAL</sequence>
<dbReference type="PANTHER" id="PTHR15459">
    <property type="entry name" value="POLYAMINE-MODULATED FACTOR 1"/>
    <property type="match status" value="1"/>
</dbReference>
<comment type="subcellular location">
    <subcellularLocation>
        <location evidence="2">Chromosome</location>
        <location evidence="2">Centromere</location>
        <location evidence="2">Kinetochore</location>
    </subcellularLocation>
    <subcellularLocation>
        <location evidence="1">Nucleus</location>
    </subcellularLocation>
</comment>
<accession>A0A067NFQ8</accession>
<evidence type="ECO:0000313" key="11">
    <source>
        <dbReference type="EMBL" id="KDQ26843.1"/>
    </source>
</evidence>